<gene>
    <name evidence="5" type="ORF">DFR27_1960</name>
</gene>
<proteinExistence type="inferred from homology"/>
<protein>
    <recommendedName>
        <fullName evidence="3">Carboxylic ester hydrolase</fullName>
        <ecNumber evidence="3">3.1.1.-</ecNumber>
    </recommendedName>
</protein>
<reference evidence="5 6" key="1">
    <citation type="submission" date="2018-10" db="EMBL/GenBank/DDBJ databases">
        <title>Genomic Encyclopedia of Type Strains, Phase IV (KMG-IV): sequencing the most valuable type-strain genomes for metagenomic binning, comparative biology and taxonomic classification.</title>
        <authorList>
            <person name="Goeker M."/>
        </authorList>
    </citation>
    <scope>NUCLEOTIDE SEQUENCE [LARGE SCALE GENOMIC DNA]</scope>
    <source>
        <strain evidence="5 6">DSM 25080</strain>
    </source>
</reference>
<dbReference type="InterPro" id="IPR019819">
    <property type="entry name" value="Carboxylesterase_B_CS"/>
</dbReference>
<dbReference type="InterPro" id="IPR002018">
    <property type="entry name" value="CarbesteraseB"/>
</dbReference>
<keyword evidence="2 3" id="KW-0378">Hydrolase</keyword>
<evidence type="ECO:0000313" key="5">
    <source>
        <dbReference type="EMBL" id="RMA79519.1"/>
    </source>
</evidence>
<evidence type="ECO:0000259" key="4">
    <source>
        <dbReference type="Pfam" id="PF00135"/>
    </source>
</evidence>
<sequence>MMLLQCLKRIAVIAVLPSVLLGCGDEELNSVSTASGGTYVGVEEAQTWSFRGIPFAKPPVGDRRWRAPEPISIQGEYDATAFSSACIQNDGNANWYQSVADNFNGPEKVITTPPISEDCLYLNIWTPKPIKRDASLPVMVWIHGGSNVNGWGFEPNYLGSEFAKRRVVLVSINYRLGIFGYFSHPEMKDSQVVQNNFALLDQIAALSWVQSNIEAFGGNASNVTIFGESAGAANVGTLLAVPQSEGLFAKLISQSGGFQLLDRATLADAYEQGQALASKANTDLNGLRALTHSQISELAEDIDGYSPVAGGPTLPLTVAEALAANTLRSVPLMIGTNLDEWLMYLPDTVSEQAVANFRAEYLSTAQTQSVDEALAGLTARQQLDRLTTAQQMLCPSLSFAEANQDTAPSYVYRFDTTRAHPSNQIGAYHGAEIAYVFNTHDDWLPTSMVDLAISDAMIRYWVNFARTGNPNDSSLPSWPLLSSGQQLIFGDTPQRAVIQRAICDNLLTE</sequence>
<dbReference type="PROSITE" id="PS00122">
    <property type="entry name" value="CARBOXYLESTERASE_B_1"/>
    <property type="match status" value="1"/>
</dbReference>
<dbReference type="EMBL" id="REFJ01000004">
    <property type="protein sequence ID" value="RMA79519.1"/>
    <property type="molecule type" value="Genomic_DNA"/>
</dbReference>
<dbReference type="InterPro" id="IPR029058">
    <property type="entry name" value="AB_hydrolase_fold"/>
</dbReference>
<organism evidence="5 6">
    <name type="scientific">Umboniibacter marinipuniceus</name>
    <dbReference type="NCBI Taxonomy" id="569599"/>
    <lineage>
        <taxon>Bacteria</taxon>
        <taxon>Pseudomonadati</taxon>
        <taxon>Pseudomonadota</taxon>
        <taxon>Gammaproteobacteria</taxon>
        <taxon>Cellvibrionales</taxon>
        <taxon>Cellvibrionaceae</taxon>
        <taxon>Umboniibacter</taxon>
    </lineage>
</organism>
<dbReference type="Pfam" id="PF00135">
    <property type="entry name" value="COesterase"/>
    <property type="match status" value="1"/>
</dbReference>
<comment type="caution">
    <text evidence="5">The sequence shown here is derived from an EMBL/GenBank/DDBJ whole genome shotgun (WGS) entry which is preliminary data.</text>
</comment>
<evidence type="ECO:0000313" key="6">
    <source>
        <dbReference type="Proteomes" id="UP000267187"/>
    </source>
</evidence>
<dbReference type="InterPro" id="IPR050309">
    <property type="entry name" value="Type-B_Carboxylest/Lipase"/>
</dbReference>
<dbReference type="AlphaFoldDB" id="A0A3M0A7J9"/>
<dbReference type="Gene3D" id="3.40.50.1820">
    <property type="entry name" value="alpha/beta hydrolase"/>
    <property type="match status" value="1"/>
</dbReference>
<dbReference type="InterPro" id="IPR019826">
    <property type="entry name" value="Carboxylesterase_B_AS"/>
</dbReference>
<evidence type="ECO:0000256" key="1">
    <source>
        <dbReference type="ARBA" id="ARBA00005964"/>
    </source>
</evidence>
<comment type="similarity">
    <text evidence="1 3">Belongs to the type-B carboxylesterase/lipase family.</text>
</comment>
<name>A0A3M0A7J9_9GAMM</name>
<dbReference type="GO" id="GO:0016787">
    <property type="term" value="F:hydrolase activity"/>
    <property type="evidence" value="ECO:0007669"/>
    <property type="project" value="UniProtKB-KW"/>
</dbReference>
<dbReference type="EC" id="3.1.1.-" evidence="3"/>
<dbReference type="PANTHER" id="PTHR11559">
    <property type="entry name" value="CARBOXYLESTERASE"/>
    <property type="match status" value="1"/>
</dbReference>
<evidence type="ECO:0000256" key="2">
    <source>
        <dbReference type="ARBA" id="ARBA00022801"/>
    </source>
</evidence>
<dbReference type="SUPFAM" id="SSF53474">
    <property type="entry name" value="alpha/beta-Hydrolases"/>
    <property type="match status" value="1"/>
</dbReference>
<dbReference type="OrthoDB" id="9775851at2"/>
<accession>A0A3M0A7J9</accession>
<evidence type="ECO:0000256" key="3">
    <source>
        <dbReference type="RuleBase" id="RU361235"/>
    </source>
</evidence>
<dbReference type="Proteomes" id="UP000267187">
    <property type="component" value="Unassembled WGS sequence"/>
</dbReference>
<dbReference type="PROSITE" id="PS00941">
    <property type="entry name" value="CARBOXYLESTERASE_B_2"/>
    <property type="match status" value="1"/>
</dbReference>
<feature type="domain" description="Carboxylesterase type B" evidence="4">
    <location>
        <begin position="37"/>
        <end position="487"/>
    </location>
</feature>
<dbReference type="RefSeq" id="WP_121877272.1">
    <property type="nucleotide sequence ID" value="NZ_REFJ01000004.1"/>
</dbReference>
<keyword evidence="6" id="KW-1185">Reference proteome</keyword>